<protein>
    <recommendedName>
        <fullName evidence="1">BioF2-like acetyltransferase domain-containing protein</fullName>
    </recommendedName>
</protein>
<feature type="non-terminal residue" evidence="2">
    <location>
        <position position="173"/>
    </location>
</feature>
<evidence type="ECO:0000259" key="1">
    <source>
        <dbReference type="Pfam" id="PF13480"/>
    </source>
</evidence>
<reference evidence="2" key="1">
    <citation type="journal article" date="2014" name="Front. Microbiol.">
        <title>High frequency of phylogenetically diverse reductive dehalogenase-homologous genes in deep subseafloor sedimentary metagenomes.</title>
        <authorList>
            <person name="Kawai M."/>
            <person name="Futagami T."/>
            <person name="Toyoda A."/>
            <person name="Takaki Y."/>
            <person name="Nishi S."/>
            <person name="Hori S."/>
            <person name="Arai W."/>
            <person name="Tsubouchi T."/>
            <person name="Morono Y."/>
            <person name="Uchiyama I."/>
            <person name="Ito T."/>
            <person name="Fujiyama A."/>
            <person name="Inagaki F."/>
            <person name="Takami H."/>
        </authorList>
    </citation>
    <scope>NUCLEOTIDE SEQUENCE</scope>
    <source>
        <strain evidence="2">Expedition CK06-06</strain>
    </source>
</reference>
<dbReference type="Pfam" id="PF13480">
    <property type="entry name" value="Acetyltransf_6"/>
    <property type="match status" value="1"/>
</dbReference>
<comment type="caution">
    <text evidence="2">The sequence shown here is derived from an EMBL/GenBank/DDBJ whole genome shotgun (WGS) entry which is preliminary data.</text>
</comment>
<name>X1JLH8_9ZZZZ</name>
<dbReference type="InterPro" id="IPR038740">
    <property type="entry name" value="BioF2-like_GNAT_dom"/>
</dbReference>
<dbReference type="AlphaFoldDB" id="X1JLH8"/>
<feature type="domain" description="BioF2-like acetyltransferase" evidence="1">
    <location>
        <begin position="79"/>
        <end position="151"/>
    </location>
</feature>
<organism evidence="2">
    <name type="scientific">marine sediment metagenome</name>
    <dbReference type="NCBI Taxonomy" id="412755"/>
    <lineage>
        <taxon>unclassified sequences</taxon>
        <taxon>metagenomes</taxon>
        <taxon>ecological metagenomes</taxon>
    </lineage>
</organism>
<evidence type="ECO:0000313" key="2">
    <source>
        <dbReference type="EMBL" id="GAH79109.1"/>
    </source>
</evidence>
<accession>X1JLH8</accession>
<dbReference type="EMBL" id="BARU01041907">
    <property type="protein sequence ID" value="GAH79109.1"/>
    <property type="molecule type" value="Genomic_DNA"/>
</dbReference>
<gene>
    <name evidence="2" type="ORF">S03H2_64502</name>
</gene>
<proteinExistence type="predicted"/>
<sequence length="173" mass="19953">MNSWTTSRRKSFRIGGLNVEIVKSVPIILPARINTGPSHIFSKNNGIIPTSKQKYKTLFKAIGDENTRMIARFASENNALQIFDKFVEMHQKHWENLGKPGHFGSFPSSRQFHREVMQEQLKQNRLRLLEVKAGPYVLGYKYGYKFGDSYLEFLDARSEEEELVPASLGRIIF</sequence>